<comment type="caution">
    <text evidence="2">The sequence shown here is derived from an EMBL/GenBank/DDBJ whole genome shotgun (WGS) entry which is preliminary data.</text>
</comment>
<reference evidence="2" key="1">
    <citation type="submission" date="2021-02" db="EMBL/GenBank/DDBJ databases">
        <title>First Annotated Genome of the Yellow-green Alga Tribonema minus.</title>
        <authorList>
            <person name="Mahan K.M."/>
        </authorList>
    </citation>
    <scope>NUCLEOTIDE SEQUENCE</scope>
    <source>
        <strain evidence="2">UTEX B ZZ1240</strain>
    </source>
</reference>
<feature type="compositionally biased region" description="Basic and acidic residues" evidence="1">
    <location>
        <begin position="669"/>
        <end position="682"/>
    </location>
</feature>
<feature type="compositionally biased region" description="Low complexity" evidence="1">
    <location>
        <begin position="335"/>
        <end position="347"/>
    </location>
</feature>
<gene>
    <name evidence="2" type="ORF">JKP88DRAFT_266773</name>
</gene>
<sequence length="745" mass="82100">MNDNSDGLACMLSISTHLVAAGHTVISAAPGYVKYDNGNHVSCPGSCTELQVKAICRRSLAQRDAKWPSIMMRLLHQTALHPWLNEFRSRQLSAYRTATRAGAQAGVPAHCHQTFKVDGSGQPSVNNCCCCIDYTAHMLMTSMCSAQQCQGYSRRPDEAPQHRSVCQQQTRLAALPSSSMMRSCSIGESASTTKVLQHCSVHQQQKTLSRHSDHRQKRAFDAVRFSVVSAPLPPPLGVCSSWNMQHWSRSSVEFGRARIHARSCMVKLLLATGASFDSNMTVADLRASLTWSNMTVRDIIIDFRVHQTASENTNLQPEMFPAFARARKNHRGDGHTSSSGGSSADTTGGEKGPADLQSRYMAHQQQLQERRKLMPLGTFDRALLDEKLSDMPVAWGFQHLRKDDKAPKYMETAGRRRERAMSFIDKVADTTDWSELRAGTEQAYRKLVDIYNGEGWLSKDGTVASTTPFEDSGLVMPGLAHALDRQLQHTRALGYRPYLQLASVDGFQFHSCEVDTSFSCGEVHKRYLLQAAVGSSSGCIMLDVVFQRTAVTVVLLTADTCDSSDCGLTSCDCRFITAQYCGLPHTFARPLRQTPEPCAFQSVGERTGFALRTMFAVLSGRQSSDRYAICTVVELHTRERRIFYSADGSPRPEQAFGPTKADEAQSEVQHTDPTGRAEEGEALKAPGEGPAAVPLFGDTEWQTRTHLLLLHRVPDESGGFTSGEEYVMSLNTILKLGDPLIAQQG</sequence>
<dbReference type="AlphaFoldDB" id="A0A836CLI4"/>
<organism evidence="2 3">
    <name type="scientific">Tribonema minus</name>
    <dbReference type="NCBI Taxonomy" id="303371"/>
    <lineage>
        <taxon>Eukaryota</taxon>
        <taxon>Sar</taxon>
        <taxon>Stramenopiles</taxon>
        <taxon>Ochrophyta</taxon>
        <taxon>PX clade</taxon>
        <taxon>Xanthophyceae</taxon>
        <taxon>Tribonematales</taxon>
        <taxon>Tribonemataceae</taxon>
        <taxon>Tribonema</taxon>
    </lineage>
</organism>
<feature type="region of interest" description="Disordered" evidence="1">
    <location>
        <begin position="328"/>
        <end position="354"/>
    </location>
</feature>
<feature type="region of interest" description="Disordered" evidence="1">
    <location>
        <begin position="647"/>
        <end position="688"/>
    </location>
</feature>
<keyword evidence="3" id="KW-1185">Reference proteome</keyword>
<evidence type="ECO:0000256" key="1">
    <source>
        <dbReference type="SAM" id="MobiDB-lite"/>
    </source>
</evidence>
<evidence type="ECO:0000313" key="3">
    <source>
        <dbReference type="Proteomes" id="UP000664859"/>
    </source>
</evidence>
<evidence type="ECO:0000313" key="2">
    <source>
        <dbReference type="EMBL" id="KAG5190782.1"/>
    </source>
</evidence>
<accession>A0A836CLI4</accession>
<name>A0A836CLI4_9STRA</name>
<dbReference type="EMBL" id="JAFCMP010000028">
    <property type="protein sequence ID" value="KAG5190782.1"/>
    <property type="molecule type" value="Genomic_DNA"/>
</dbReference>
<dbReference type="Proteomes" id="UP000664859">
    <property type="component" value="Unassembled WGS sequence"/>
</dbReference>
<protein>
    <submittedName>
        <fullName evidence="2">Uncharacterized protein</fullName>
    </submittedName>
</protein>
<proteinExistence type="predicted"/>